<name>G4NQW2_BACS4</name>
<dbReference type="KEGG" id="bst:GYO_0570"/>
<comment type="cofactor">
    <cofactor evidence="1">
        <name>Mg(2+)</name>
        <dbReference type="ChEBI" id="CHEBI:18420"/>
    </cofactor>
</comment>
<dbReference type="GeneID" id="11238255"/>
<evidence type="ECO:0000259" key="8">
    <source>
        <dbReference type="Pfam" id="PF22624"/>
    </source>
</evidence>
<dbReference type="RefSeq" id="WP_014112626.1">
    <property type="nucleotide sequence ID" value="NC_016047.1"/>
</dbReference>
<keyword evidence="5" id="KW-0460">Magnesium</keyword>
<evidence type="ECO:0000256" key="6">
    <source>
        <dbReference type="ARBA" id="ARBA00023194"/>
    </source>
</evidence>
<gene>
    <name evidence="9" type="ordered locus">GYO_0570</name>
</gene>
<proteinExistence type="inferred from homology"/>
<evidence type="ECO:0000256" key="3">
    <source>
        <dbReference type="ARBA" id="ARBA00022679"/>
    </source>
</evidence>
<evidence type="ECO:0000256" key="1">
    <source>
        <dbReference type="ARBA" id="ARBA00001946"/>
    </source>
</evidence>
<dbReference type="Proteomes" id="UP000002651">
    <property type="component" value="Chromosome"/>
</dbReference>
<dbReference type="Pfam" id="PF22624">
    <property type="entry name" value="AASDHPPT_N"/>
    <property type="match status" value="1"/>
</dbReference>
<evidence type="ECO:0000259" key="7">
    <source>
        <dbReference type="Pfam" id="PF01648"/>
    </source>
</evidence>
<dbReference type="GO" id="GO:0006633">
    <property type="term" value="P:fatty acid biosynthetic process"/>
    <property type="evidence" value="ECO:0007669"/>
    <property type="project" value="InterPro"/>
</dbReference>
<keyword evidence="3 9" id="KW-0808">Transferase</keyword>
<evidence type="ECO:0000256" key="4">
    <source>
        <dbReference type="ARBA" id="ARBA00022723"/>
    </source>
</evidence>
<evidence type="ECO:0000256" key="5">
    <source>
        <dbReference type="ARBA" id="ARBA00022842"/>
    </source>
</evidence>
<comment type="similarity">
    <text evidence="2">Belongs to the P-Pant transferase superfamily. Gsp/Sfp/HetI/AcpT family.</text>
</comment>
<accession>G4NQW2</accession>
<feature type="domain" description="4'-phosphopantetheinyl transferase" evidence="7">
    <location>
        <begin position="103"/>
        <end position="205"/>
    </location>
</feature>
<feature type="domain" description="4'-phosphopantetheinyl transferase N-terminal" evidence="8">
    <location>
        <begin position="13"/>
        <end position="98"/>
    </location>
</feature>
<evidence type="ECO:0000313" key="9">
    <source>
        <dbReference type="EMBL" id="AEP85277.1"/>
    </source>
</evidence>
<dbReference type="EMBL" id="CP002905">
    <property type="protein sequence ID" value="AEP85277.1"/>
    <property type="molecule type" value="Genomic_DNA"/>
</dbReference>
<dbReference type="HOGENOM" id="CLU_057011_6_2_9"/>
<evidence type="ECO:0000256" key="2">
    <source>
        <dbReference type="ARBA" id="ARBA00010990"/>
    </source>
</evidence>
<dbReference type="Gene3D" id="3.90.470.20">
    <property type="entry name" value="4'-phosphopantetheinyl transferase domain"/>
    <property type="match status" value="2"/>
</dbReference>
<dbReference type="PANTHER" id="PTHR12215:SF10">
    <property type="entry name" value="L-AMINOADIPATE-SEMIALDEHYDE DEHYDROGENASE-PHOSPHOPANTETHEINYL TRANSFERASE"/>
    <property type="match status" value="1"/>
</dbReference>
<dbReference type="InterPro" id="IPR037143">
    <property type="entry name" value="4-PPantetheinyl_Trfase_dom_sf"/>
</dbReference>
<protein>
    <submittedName>
        <fullName evidence="9">4'-phosphopantetheinyl transferase sfp</fullName>
        <ecNumber evidence="9">2.7.8.-</ecNumber>
    </submittedName>
</protein>
<sequence length="224" mass="25988">MKIYGMYMDRPLSQEETERLMSFISPEKREKCRRFYHKEDAHRTLLGDVLVRSVISGQYQLDKADIRFGAQEYGKPCIPDLPNAHFNISHSGRWVVCAFDSQPIGIDIEKMKPISLEIAKRFFSKTEYSDLLAKNKDEQTDYFYHLWSMKESFIKQEGKGLSLPLDSFSVRLHQDGQVSIELPDSHTPCYIKTYEVDPAYKMAVCAAHHDFPEDITMVSYEALL</sequence>
<reference evidence="9 10" key="1">
    <citation type="journal article" date="2012" name="J. Bacteriol.">
        <title>Whole-genome sequences of Bacillus subtilis and close relatives.</title>
        <authorList>
            <person name="Earl A.M."/>
            <person name="Eppinger M."/>
            <person name="Fricke W.F."/>
            <person name="Rosovitz M.J."/>
            <person name="Rasko D.A."/>
            <person name="Daugherty S."/>
            <person name="Losick R."/>
            <person name="Kolter R."/>
            <person name="Ravel J."/>
        </authorList>
    </citation>
    <scope>NUCLEOTIDE SEQUENCE [LARGE SCALE GENOMIC DNA]</scope>
    <source>
        <strain evidence="10">DSM 15029 / JCM 12233 / NBRC 101239 / NRRL B-23049 / TU-B-10</strain>
    </source>
</reference>
<dbReference type="SMR" id="G4NQW2"/>
<dbReference type="SUPFAM" id="SSF56214">
    <property type="entry name" value="4'-phosphopantetheinyl transferase"/>
    <property type="match status" value="2"/>
</dbReference>
<dbReference type="PANTHER" id="PTHR12215">
    <property type="entry name" value="PHOSPHOPANTETHEINE TRANSFERASE"/>
    <property type="match status" value="1"/>
</dbReference>
<dbReference type="STRING" id="1052585.GYO_0570"/>
<dbReference type="InterPro" id="IPR008278">
    <property type="entry name" value="4-PPantetheinyl_Trfase_dom"/>
</dbReference>
<dbReference type="InterPro" id="IPR050559">
    <property type="entry name" value="P-Pant_transferase_sf"/>
</dbReference>
<keyword evidence="4" id="KW-0479">Metal-binding</keyword>
<dbReference type="AlphaFoldDB" id="G4NQW2"/>
<keyword evidence="6" id="KW-0045">Antibiotic biosynthesis</keyword>
<dbReference type="InterPro" id="IPR004568">
    <property type="entry name" value="Ppantetheine-prot_Trfase_dom"/>
</dbReference>
<dbReference type="GO" id="GO:0000287">
    <property type="term" value="F:magnesium ion binding"/>
    <property type="evidence" value="ECO:0007669"/>
    <property type="project" value="InterPro"/>
</dbReference>
<evidence type="ECO:0000313" key="10">
    <source>
        <dbReference type="Proteomes" id="UP000002651"/>
    </source>
</evidence>
<keyword evidence="10" id="KW-1185">Reference proteome</keyword>
<dbReference type="EC" id="2.7.8.-" evidence="9"/>
<dbReference type="GO" id="GO:0005829">
    <property type="term" value="C:cytosol"/>
    <property type="evidence" value="ECO:0007669"/>
    <property type="project" value="TreeGrafter"/>
</dbReference>
<dbReference type="GO" id="GO:0008897">
    <property type="term" value="F:holo-[acyl-carrier-protein] synthase activity"/>
    <property type="evidence" value="ECO:0007669"/>
    <property type="project" value="InterPro"/>
</dbReference>
<dbReference type="InterPro" id="IPR055066">
    <property type="entry name" value="AASDHPPT_N"/>
</dbReference>
<organism evidence="9 10">
    <name type="scientific">Bacillus spizizenii (strain DSM 15029 / JCM 12233 / NBRC 101239 / NRRL B-23049 / TU-B-10)</name>
    <name type="common">Bacillus subtilis subsp. spizizenii</name>
    <dbReference type="NCBI Taxonomy" id="1052585"/>
    <lineage>
        <taxon>Bacteria</taxon>
        <taxon>Bacillati</taxon>
        <taxon>Bacillota</taxon>
        <taxon>Bacilli</taxon>
        <taxon>Bacillales</taxon>
        <taxon>Bacillaceae</taxon>
        <taxon>Bacillus</taxon>
    </lineage>
</organism>
<dbReference type="GO" id="GO:0019878">
    <property type="term" value="P:lysine biosynthetic process via aminoadipic acid"/>
    <property type="evidence" value="ECO:0007669"/>
    <property type="project" value="TreeGrafter"/>
</dbReference>
<dbReference type="GO" id="GO:0017000">
    <property type="term" value="P:antibiotic biosynthetic process"/>
    <property type="evidence" value="ECO:0007669"/>
    <property type="project" value="UniProtKB-KW"/>
</dbReference>
<dbReference type="NCBIfam" id="TIGR00556">
    <property type="entry name" value="pantethn_trn"/>
    <property type="match status" value="1"/>
</dbReference>
<dbReference type="Pfam" id="PF01648">
    <property type="entry name" value="ACPS"/>
    <property type="match status" value="1"/>
</dbReference>